<keyword evidence="3" id="KW-1185">Reference proteome</keyword>
<evidence type="ECO:0000313" key="2">
    <source>
        <dbReference type="EMBL" id="MDX5929902.1"/>
    </source>
</evidence>
<feature type="domain" description="Flagellin C-terminal" evidence="1">
    <location>
        <begin position="278"/>
        <end position="357"/>
    </location>
</feature>
<keyword evidence="2" id="KW-0966">Cell projection</keyword>
<evidence type="ECO:0000313" key="3">
    <source>
        <dbReference type="Proteomes" id="UP001279553"/>
    </source>
</evidence>
<comment type="caution">
    <text evidence="2">The sequence shown here is derived from an EMBL/GenBank/DDBJ whole genome shotgun (WGS) entry which is preliminary data.</text>
</comment>
<reference evidence="2 3" key="1">
    <citation type="submission" date="2023-11" db="EMBL/GenBank/DDBJ databases">
        <title>MicrobeMod: A computational toolkit for identifying prokaryotic methylation and restriction-modification with nanopore sequencing.</title>
        <authorList>
            <person name="Crits-Christoph A."/>
            <person name="Kang S.C."/>
            <person name="Lee H."/>
            <person name="Ostrov N."/>
        </authorList>
    </citation>
    <scope>NUCLEOTIDE SEQUENCE [LARGE SCALE GENOMIC DNA]</scope>
    <source>
        <strain evidence="2 3">DSMZ 700</strain>
    </source>
</reference>
<dbReference type="Gene3D" id="1.20.1330.10">
    <property type="entry name" value="f41 fragment of flagellin, N-terminal domain"/>
    <property type="match status" value="1"/>
</dbReference>
<keyword evidence="2" id="KW-0969">Cilium</keyword>
<protein>
    <submittedName>
        <fullName evidence="2">Flagellin</fullName>
    </submittedName>
</protein>
<dbReference type="EMBL" id="JAWXYB010000018">
    <property type="protein sequence ID" value="MDX5929902.1"/>
    <property type="molecule type" value="Genomic_DNA"/>
</dbReference>
<name>A0AAW9DNG8_ACIAO</name>
<keyword evidence="2" id="KW-0282">Flagellum</keyword>
<gene>
    <name evidence="2" type="ORF">SIL87_03885</name>
</gene>
<accession>A0AAW9DNG8</accession>
<sequence>MSGSISGLTGGSYGLMQQLIADSGATYARLSQLTTQSSTGYVAGTYAGLDNATTGSAAGALSIAPQIAGINNTVSTLNAVAGQMGVQQSTITTISQIATAALSQFQQVNAISPQSMTTAAASARQAMVQIAGLLNTQDGSTYIFGGQNSGTAPVPNAPAITSSSFFTAIQSAVSGLATSGASATTAAIFSAASTRSPFNAPIGTNTPLPQVAGADGAMITTGISATANAFVPSTGPDTTGSYMGDIMTALATIGSMSTADVGTSGFAGFAATTANTLSSAIGTMAQDAGVLGNNQASLATQSTNLQATSTALSTQLASFDQVDMTSTLANLSSTQTQLQASYQLIAAMKTMSLTQYI</sequence>
<dbReference type="SUPFAM" id="SSF64518">
    <property type="entry name" value="Phase 1 flagellin"/>
    <property type="match status" value="1"/>
</dbReference>
<evidence type="ECO:0000259" key="1">
    <source>
        <dbReference type="Pfam" id="PF00700"/>
    </source>
</evidence>
<dbReference type="Proteomes" id="UP001279553">
    <property type="component" value="Unassembled WGS sequence"/>
</dbReference>
<dbReference type="Pfam" id="PF00700">
    <property type="entry name" value="Flagellin_C"/>
    <property type="match status" value="1"/>
</dbReference>
<dbReference type="InterPro" id="IPR046358">
    <property type="entry name" value="Flagellin_C"/>
</dbReference>
<proteinExistence type="predicted"/>
<dbReference type="AlphaFoldDB" id="A0AAW9DNG8"/>
<dbReference type="RefSeq" id="WP_319612883.1">
    <property type="nucleotide sequence ID" value="NZ_JAWXYB010000018.1"/>
</dbReference>
<organism evidence="2 3">
    <name type="scientific">Acidiphilium acidophilum</name>
    <name type="common">Thiobacillus acidophilus</name>
    <dbReference type="NCBI Taxonomy" id="76588"/>
    <lineage>
        <taxon>Bacteria</taxon>
        <taxon>Pseudomonadati</taxon>
        <taxon>Pseudomonadota</taxon>
        <taxon>Alphaproteobacteria</taxon>
        <taxon>Acetobacterales</taxon>
        <taxon>Acidocellaceae</taxon>
        <taxon>Acidiphilium</taxon>
    </lineage>
</organism>